<accession>A0ABR3XW35</accession>
<dbReference type="PANTHER" id="PTHR43784:SF3">
    <property type="entry name" value="GDSL FAMILY LIPASE"/>
    <property type="match status" value="1"/>
</dbReference>
<name>A0ABR3XW35_9PEZI</name>
<keyword evidence="2" id="KW-1185">Reference proteome</keyword>
<evidence type="ECO:0000313" key="2">
    <source>
        <dbReference type="Proteomes" id="UP001586593"/>
    </source>
</evidence>
<dbReference type="CDD" id="cd01830">
    <property type="entry name" value="XynE_like"/>
    <property type="match status" value="1"/>
</dbReference>
<protein>
    <recommendedName>
        <fullName evidence="3">SGNH hydrolase-type esterase domain-containing protein</fullName>
    </recommendedName>
</protein>
<reference evidence="1 2" key="1">
    <citation type="journal article" date="2024" name="Commun. Biol.">
        <title>Comparative genomic analysis of thermophilic fungi reveals convergent evolutionary adaptations and gene losses.</title>
        <authorList>
            <person name="Steindorff A.S."/>
            <person name="Aguilar-Pontes M.V."/>
            <person name="Robinson A.J."/>
            <person name="Andreopoulos B."/>
            <person name="LaButti K."/>
            <person name="Kuo A."/>
            <person name="Mondo S."/>
            <person name="Riley R."/>
            <person name="Otillar R."/>
            <person name="Haridas S."/>
            <person name="Lipzen A."/>
            <person name="Grimwood J."/>
            <person name="Schmutz J."/>
            <person name="Clum A."/>
            <person name="Reid I.D."/>
            <person name="Moisan M.C."/>
            <person name="Butler G."/>
            <person name="Nguyen T.T.M."/>
            <person name="Dewar K."/>
            <person name="Conant G."/>
            <person name="Drula E."/>
            <person name="Henrissat B."/>
            <person name="Hansel C."/>
            <person name="Singer S."/>
            <person name="Hutchinson M.I."/>
            <person name="de Vries R.P."/>
            <person name="Natvig D.O."/>
            <person name="Powell A.J."/>
            <person name="Tsang A."/>
            <person name="Grigoriev I.V."/>
        </authorList>
    </citation>
    <scope>NUCLEOTIDE SEQUENCE [LARGE SCALE GENOMIC DNA]</scope>
    <source>
        <strain evidence="1 2">ATCC 24622</strain>
    </source>
</reference>
<dbReference type="EMBL" id="JAZHXJ010000038">
    <property type="protein sequence ID" value="KAL1879926.1"/>
    <property type="molecule type" value="Genomic_DNA"/>
</dbReference>
<dbReference type="InterPro" id="IPR036514">
    <property type="entry name" value="SGNH_hydro_sf"/>
</dbReference>
<dbReference type="SUPFAM" id="SSF52266">
    <property type="entry name" value="SGNH hydrolase"/>
    <property type="match status" value="1"/>
</dbReference>
<organism evidence="1 2">
    <name type="scientific">Phialemonium thermophilum</name>
    <dbReference type="NCBI Taxonomy" id="223376"/>
    <lineage>
        <taxon>Eukaryota</taxon>
        <taxon>Fungi</taxon>
        <taxon>Dikarya</taxon>
        <taxon>Ascomycota</taxon>
        <taxon>Pezizomycotina</taxon>
        <taxon>Sordariomycetes</taxon>
        <taxon>Sordariomycetidae</taxon>
        <taxon>Cephalothecales</taxon>
        <taxon>Cephalothecaceae</taxon>
        <taxon>Phialemonium</taxon>
    </lineage>
</organism>
<dbReference type="InterPro" id="IPR001087">
    <property type="entry name" value="GDSL"/>
</dbReference>
<dbReference type="InterPro" id="IPR053140">
    <property type="entry name" value="GDSL_Rv0518-like"/>
</dbReference>
<proteinExistence type="predicted"/>
<dbReference type="Proteomes" id="UP001586593">
    <property type="component" value="Unassembled WGS sequence"/>
</dbReference>
<dbReference type="Gene3D" id="3.40.50.1110">
    <property type="entry name" value="SGNH hydrolase"/>
    <property type="match status" value="1"/>
</dbReference>
<sequence>MAPGNLVDFGDLATAPGAQSVDHWYFLAGVDAWLPKRHGALVVVGDSITDGRGSTTNANDRWPDQLLARLQKGGGPLANIAVINEAAGGNRVLYDGLGPNALGRIDRDVLSGPAGARYALVYEGVNDIGTCSTDPEAQRSMADRLIAAFDQIATRLHRAGIPAFGATITPFCGDPSVQPYSNPVREAQRQRVNEWIRSSGRFDAVVDFDAAVRDPRNASQLNPEFDSGDHLHLNPAGYKVMAEAVDLTLFTKFADGVQRML</sequence>
<gene>
    <name evidence="1" type="ORF">VTK73DRAFT_6622</name>
</gene>
<dbReference type="PANTHER" id="PTHR43784">
    <property type="entry name" value="GDSL-LIKE LIPASE/ACYLHYDROLASE, PUTATIVE (AFU_ORTHOLOGUE AFUA_2G00820)-RELATED"/>
    <property type="match status" value="1"/>
</dbReference>
<evidence type="ECO:0000313" key="1">
    <source>
        <dbReference type="EMBL" id="KAL1879926.1"/>
    </source>
</evidence>
<evidence type="ECO:0008006" key="3">
    <source>
        <dbReference type="Google" id="ProtNLM"/>
    </source>
</evidence>
<comment type="caution">
    <text evidence="1">The sequence shown here is derived from an EMBL/GenBank/DDBJ whole genome shotgun (WGS) entry which is preliminary data.</text>
</comment>
<dbReference type="Pfam" id="PF00657">
    <property type="entry name" value="Lipase_GDSL"/>
    <property type="match status" value="1"/>
</dbReference>